<evidence type="ECO:0000313" key="4">
    <source>
        <dbReference type="Proteomes" id="UP000835052"/>
    </source>
</evidence>
<sequence>MVKLLTLTILFATLTAFQAFLLPRTEPKCGENQHLNRCGNECDEICYVPKKPCKKVCYSPACACLPGFARLFNSKSAPCISKSDPACSKCRGGCEPGKSCKQVLWCLREPCPLSHSCEENYKKVTFYLHPFPALPTLAVMRGSSSSYAFIPLERRRHPKPKSYPDISDNQWTGSTVVSDYQHYLNLLVGSGIELVTLWTVVALRRALMR</sequence>
<name>A0A8S1HWA9_9PELO</name>
<feature type="domain" description="TIL" evidence="2">
    <location>
        <begin position="29"/>
        <end position="81"/>
    </location>
</feature>
<dbReference type="Gene3D" id="2.10.25.10">
    <property type="entry name" value="Laminin"/>
    <property type="match status" value="1"/>
</dbReference>
<accession>A0A8S1HWA9</accession>
<dbReference type="Pfam" id="PF01826">
    <property type="entry name" value="TIL"/>
    <property type="match status" value="1"/>
</dbReference>
<protein>
    <recommendedName>
        <fullName evidence="2">TIL domain-containing protein</fullName>
    </recommendedName>
</protein>
<feature type="chain" id="PRO_5035871145" description="TIL domain-containing protein" evidence="1">
    <location>
        <begin position="20"/>
        <end position="209"/>
    </location>
</feature>
<dbReference type="AlphaFoldDB" id="A0A8S1HWA9"/>
<feature type="signal peptide" evidence="1">
    <location>
        <begin position="1"/>
        <end position="19"/>
    </location>
</feature>
<dbReference type="InterPro" id="IPR002919">
    <property type="entry name" value="TIL_dom"/>
</dbReference>
<keyword evidence="4" id="KW-1185">Reference proteome</keyword>
<keyword evidence="1" id="KW-0732">Signal</keyword>
<evidence type="ECO:0000313" key="3">
    <source>
        <dbReference type="EMBL" id="CAD6199716.1"/>
    </source>
</evidence>
<comment type="caution">
    <text evidence="3">The sequence shown here is derived from an EMBL/GenBank/DDBJ whole genome shotgun (WGS) entry which is preliminary data.</text>
</comment>
<gene>
    <name evidence="3" type="ORF">CAUJ_LOCUS15616</name>
</gene>
<dbReference type="EMBL" id="CAJGYM010000197">
    <property type="protein sequence ID" value="CAD6199716.1"/>
    <property type="molecule type" value="Genomic_DNA"/>
</dbReference>
<evidence type="ECO:0000259" key="2">
    <source>
        <dbReference type="Pfam" id="PF01826"/>
    </source>
</evidence>
<dbReference type="CDD" id="cd19941">
    <property type="entry name" value="TIL"/>
    <property type="match status" value="1"/>
</dbReference>
<reference evidence="3" key="1">
    <citation type="submission" date="2020-10" db="EMBL/GenBank/DDBJ databases">
        <authorList>
            <person name="Kikuchi T."/>
        </authorList>
    </citation>
    <scope>NUCLEOTIDE SEQUENCE</scope>
    <source>
        <strain evidence="3">NKZ352</strain>
    </source>
</reference>
<organism evidence="3 4">
    <name type="scientific">Caenorhabditis auriculariae</name>
    <dbReference type="NCBI Taxonomy" id="2777116"/>
    <lineage>
        <taxon>Eukaryota</taxon>
        <taxon>Metazoa</taxon>
        <taxon>Ecdysozoa</taxon>
        <taxon>Nematoda</taxon>
        <taxon>Chromadorea</taxon>
        <taxon>Rhabditida</taxon>
        <taxon>Rhabditina</taxon>
        <taxon>Rhabditomorpha</taxon>
        <taxon>Rhabditoidea</taxon>
        <taxon>Rhabditidae</taxon>
        <taxon>Peloderinae</taxon>
        <taxon>Caenorhabditis</taxon>
    </lineage>
</organism>
<dbReference type="Proteomes" id="UP000835052">
    <property type="component" value="Unassembled WGS sequence"/>
</dbReference>
<proteinExistence type="predicted"/>
<evidence type="ECO:0000256" key="1">
    <source>
        <dbReference type="SAM" id="SignalP"/>
    </source>
</evidence>